<dbReference type="InterPro" id="IPR036890">
    <property type="entry name" value="HATPase_C_sf"/>
</dbReference>
<dbReference type="SMART" id="SM00387">
    <property type="entry name" value="HATPase_c"/>
    <property type="match status" value="1"/>
</dbReference>
<evidence type="ECO:0000313" key="10">
    <source>
        <dbReference type="EMBL" id="MBB5323082.1"/>
    </source>
</evidence>
<dbReference type="Gene3D" id="3.30.450.280">
    <property type="entry name" value="GAF domain"/>
    <property type="match status" value="1"/>
</dbReference>
<keyword evidence="5" id="KW-0547">Nucleotide-binding</keyword>
<dbReference type="Gene3D" id="3.30.565.10">
    <property type="entry name" value="Histidine kinase-like ATPase, C-terminal domain"/>
    <property type="match status" value="1"/>
</dbReference>
<feature type="domain" description="Histidine kinase" evidence="9">
    <location>
        <begin position="275"/>
        <end position="468"/>
    </location>
</feature>
<dbReference type="Gene3D" id="3.30.450.20">
    <property type="entry name" value="PAS domain"/>
    <property type="match status" value="1"/>
</dbReference>
<evidence type="ECO:0000256" key="3">
    <source>
        <dbReference type="ARBA" id="ARBA00022553"/>
    </source>
</evidence>
<proteinExistence type="predicted"/>
<comment type="catalytic activity">
    <reaction evidence="1">
        <text>ATP + protein L-histidine = ADP + protein N-phospho-L-histidine.</text>
        <dbReference type="EC" id="2.7.13.3"/>
    </reaction>
</comment>
<evidence type="ECO:0000256" key="2">
    <source>
        <dbReference type="ARBA" id="ARBA00012438"/>
    </source>
</evidence>
<dbReference type="InterPro" id="IPR003594">
    <property type="entry name" value="HATPase_dom"/>
</dbReference>
<evidence type="ECO:0000256" key="7">
    <source>
        <dbReference type="ARBA" id="ARBA00022840"/>
    </source>
</evidence>
<dbReference type="InterPro" id="IPR035965">
    <property type="entry name" value="PAS-like_dom_sf"/>
</dbReference>
<dbReference type="GO" id="GO:0004673">
    <property type="term" value="F:protein histidine kinase activity"/>
    <property type="evidence" value="ECO:0007669"/>
    <property type="project" value="UniProtKB-EC"/>
</dbReference>
<name>A0A7W8MT58_9BACL</name>
<evidence type="ECO:0000256" key="1">
    <source>
        <dbReference type="ARBA" id="ARBA00000085"/>
    </source>
</evidence>
<dbReference type="Pfam" id="PF07568">
    <property type="entry name" value="HisKA_2"/>
    <property type="match status" value="1"/>
</dbReference>
<keyword evidence="7" id="KW-0067">ATP-binding</keyword>
<keyword evidence="6 10" id="KW-0418">Kinase</keyword>
<keyword evidence="4" id="KW-0808">Transferase</keyword>
<comment type="caution">
    <text evidence="10">The sequence shown here is derived from an EMBL/GenBank/DDBJ whole genome shotgun (WGS) entry which is preliminary data.</text>
</comment>
<evidence type="ECO:0000256" key="8">
    <source>
        <dbReference type="ARBA" id="ARBA00023012"/>
    </source>
</evidence>
<dbReference type="EC" id="2.7.13.3" evidence="2"/>
<organism evidence="10 11">
    <name type="scientific">Anoxybacteroides tepidamans</name>
    <dbReference type="NCBI Taxonomy" id="265948"/>
    <lineage>
        <taxon>Bacteria</taxon>
        <taxon>Bacillati</taxon>
        <taxon>Bacillota</taxon>
        <taxon>Bacilli</taxon>
        <taxon>Bacillales</taxon>
        <taxon>Anoxybacillaceae</taxon>
        <taxon>Anoxybacteroides</taxon>
    </lineage>
</organism>
<dbReference type="PROSITE" id="PS50109">
    <property type="entry name" value="HIS_KIN"/>
    <property type="match status" value="1"/>
</dbReference>
<dbReference type="RefSeq" id="WP_183250869.1">
    <property type="nucleotide sequence ID" value="NZ_JACHEP010000001.1"/>
</dbReference>
<reference evidence="10 11" key="1">
    <citation type="submission" date="2020-08" db="EMBL/GenBank/DDBJ databases">
        <title>Genomic Encyclopedia of Type Strains, Phase IV (KMG-IV): sequencing the most valuable type-strain genomes for metagenomic binning, comparative biology and taxonomic classification.</title>
        <authorList>
            <person name="Goeker M."/>
        </authorList>
    </citation>
    <scope>NUCLEOTIDE SEQUENCE [LARGE SCALE GENOMIC DNA]</scope>
    <source>
        <strain evidence="10 11">DSM 16325</strain>
    </source>
</reference>
<sequence length="473" mass="53362">MLINVSALACFLRKEDVNIIEEMSKYLPLFANLSQADVFIDCLLPGGEEAIVVAEAHPTTGKSLYIEPVVGKVAYKENEPGVFFCFKTGKPVIGSRGVSQENVMMQQNVIPIRNELGQIIGVLIMEQDITEKIQQEKNVEILMETTEQLSETLYHVAMSESTIPDLMHEGLLLFDRDYYITFANDRAEEMFADSGSLIGQKIDFLPFGLIIKEEIESKKGVFFHEFELGKHFLQLKAVSIQRNNRTVGGVLLLRDLSELKEKEKQLTIKSAVIREIHHRVKNNLQTIASLLRLQMRRIESHEVEKIFREIINRITSISIIHEVLSLEGTDMIECKEVIELVSNAIISSMKQSEQKISIQVDGNLLYLPSQKASSLALVVNELVQNAINHAFVDREEGTIRIYLKEQNQIVSIILTDDGVGFDHEKAQQRGHLGLQICNTLVSEDLEGILEFENNCLGTKIIITFPLPKEGIMA</sequence>
<dbReference type="SUPFAM" id="SSF55874">
    <property type="entry name" value="ATPase domain of HSP90 chaperone/DNA topoisomerase II/histidine kinase"/>
    <property type="match status" value="1"/>
</dbReference>
<keyword evidence="3" id="KW-0597">Phosphoprotein</keyword>
<dbReference type="Pfam" id="PF12282">
    <property type="entry name" value="GAF_PdtaS"/>
    <property type="match status" value="1"/>
</dbReference>
<keyword evidence="11" id="KW-1185">Reference proteome</keyword>
<dbReference type="Proteomes" id="UP000520011">
    <property type="component" value="Unassembled WGS sequence"/>
</dbReference>
<dbReference type="GO" id="GO:0005524">
    <property type="term" value="F:ATP binding"/>
    <property type="evidence" value="ECO:0007669"/>
    <property type="project" value="UniProtKB-KW"/>
</dbReference>
<dbReference type="Pfam" id="PF02518">
    <property type="entry name" value="HATPase_c"/>
    <property type="match status" value="1"/>
</dbReference>
<evidence type="ECO:0000313" key="11">
    <source>
        <dbReference type="Proteomes" id="UP000520011"/>
    </source>
</evidence>
<dbReference type="InterPro" id="IPR011495">
    <property type="entry name" value="Sig_transdc_His_kin_sub2_dim/P"/>
</dbReference>
<evidence type="ECO:0000256" key="4">
    <source>
        <dbReference type="ARBA" id="ARBA00022679"/>
    </source>
</evidence>
<gene>
    <name evidence="10" type="ORF">HNQ34_000159</name>
</gene>
<dbReference type="AlphaFoldDB" id="A0A7W8MT58"/>
<keyword evidence="8" id="KW-0902">Two-component regulatory system</keyword>
<dbReference type="InterPro" id="IPR038424">
    <property type="entry name" value="H_kinase_PdtaS_GAF_sf"/>
</dbReference>
<protein>
    <recommendedName>
        <fullName evidence="2">histidine kinase</fullName>
        <ecNumber evidence="2">2.7.13.3</ecNumber>
    </recommendedName>
</protein>
<dbReference type="PANTHER" id="PTHR41523:SF8">
    <property type="entry name" value="ETHYLENE RESPONSE SENSOR PROTEIN"/>
    <property type="match status" value="1"/>
</dbReference>
<evidence type="ECO:0000259" key="9">
    <source>
        <dbReference type="PROSITE" id="PS50109"/>
    </source>
</evidence>
<evidence type="ECO:0000256" key="6">
    <source>
        <dbReference type="ARBA" id="ARBA00022777"/>
    </source>
</evidence>
<dbReference type="SUPFAM" id="SSF55785">
    <property type="entry name" value="PYP-like sensor domain (PAS domain)"/>
    <property type="match status" value="1"/>
</dbReference>
<dbReference type="PANTHER" id="PTHR41523">
    <property type="entry name" value="TWO-COMPONENT SYSTEM SENSOR PROTEIN"/>
    <property type="match status" value="1"/>
</dbReference>
<accession>A0A7W8MT58</accession>
<dbReference type="GO" id="GO:0000160">
    <property type="term" value="P:phosphorelay signal transduction system"/>
    <property type="evidence" value="ECO:0007669"/>
    <property type="project" value="UniProtKB-KW"/>
</dbReference>
<dbReference type="EMBL" id="JACHEP010000001">
    <property type="protein sequence ID" value="MBB5323082.1"/>
    <property type="molecule type" value="Genomic_DNA"/>
</dbReference>
<dbReference type="InterPro" id="IPR022066">
    <property type="entry name" value="PdtaS_GAF"/>
</dbReference>
<evidence type="ECO:0000256" key="5">
    <source>
        <dbReference type="ARBA" id="ARBA00022741"/>
    </source>
</evidence>
<dbReference type="InterPro" id="IPR005467">
    <property type="entry name" value="His_kinase_dom"/>
</dbReference>